<organism evidence="2 3">
    <name type="scientific">Rhizodiscina lignyota</name>
    <dbReference type="NCBI Taxonomy" id="1504668"/>
    <lineage>
        <taxon>Eukaryota</taxon>
        <taxon>Fungi</taxon>
        <taxon>Dikarya</taxon>
        <taxon>Ascomycota</taxon>
        <taxon>Pezizomycotina</taxon>
        <taxon>Dothideomycetes</taxon>
        <taxon>Pleosporomycetidae</taxon>
        <taxon>Aulographales</taxon>
        <taxon>Rhizodiscinaceae</taxon>
        <taxon>Rhizodiscina</taxon>
    </lineage>
</organism>
<dbReference type="EMBL" id="ML978129">
    <property type="protein sequence ID" value="KAF2096630.1"/>
    <property type="molecule type" value="Genomic_DNA"/>
</dbReference>
<proteinExistence type="predicted"/>
<protein>
    <submittedName>
        <fullName evidence="2">Uncharacterized protein</fullName>
    </submittedName>
</protein>
<evidence type="ECO:0000256" key="1">
    <source>
        <dbReference type="SAM" id="MobiDB-lite"/>
    </source>
</evidence>
<gene>
    <name evidence="2" type="ORF">NA57DRAFT_58533</name>
</gene>
<evidence type="ECO:0000313" key="3">
    <source>
        <dbReference type="Proteomes" id="UP000799772"/>
    </source>
</evidence>
<keyword evidence="3" id="KW-1185">Reference proteome</keyword>
<feature type="compositionally biased region" description="Basic and acidic residues" evidence="1">
    <location>
        <begin position="277"/>
        <end position="293"/>
    </location>
</feature>
<feature type="compositionally biased region" description="Polar residues" evidence="1">
    <location>
        <begin position="74"/>
        <end position="94"/>
    </location>
</feature>
<dbReference type="Proteomes" id="UP000799772">
    <property type="component" value="Unassembled WGS sequence"/>
</dbReference>
<comment type="caution">
    <text evidence="2">The sequence shown here is derived from an EMBL/GenBank/DDBJ whole genome shotgun (WGS) entry which is preliminary data.</text>
</comment>
<accession>A0A9P4IC96</accession>
<feature type="region of interest" description="Disordered" evidence="1">
    <location>
        <begin position="67"/>
        <end position="94"/>
    </location>
</feature>
<name>A0A9P4IC96_9PEZI</name>
<reference evidence="2" key="1">
    <citation type="journal article" date="2020" name="Stud. Mycol.">
        <title>101 Dothideomycetes genomes: a test case for predicting lifestyles and emergence of pathogens.</title>
        <authorList>
            <person name="Haridas S."/>
            <person name="Albert R."/>
            <person name="Binder M."/>
            <person name="Bloem J."/>
            <person name="Labutti K."/>
            <person name="Salamov A."/>
            <person name="Andreopoulos B."/>
            <person name="Baker S."/>
            <person name="Barry K."/>
            <person name="Bills G."/>
            <person name="Bluhm B."/>
            <person name="Cannon C."/>
            <person name="Castanera R."/>
            <person name="Culley D."/>
            <person name="Daum C."/>
            <person name="Ezra D."/>
            <person name="Gonzalez J."/>
            <person name="Henrissat B."/>
            <person name="Kuo A."/>
            <person name="Liang C."/>
            <person name="Lipzen A."/>
            <person name="Lutzoni F."/>
            <person name="Magnuson J."/>
            <person name="Mondo S."/>
            <person name="Nolan M."/>
            <person name="Ohm R."/>
            <person name="Pangilinan J."/>
            <person name="Park H.-J."/>
            <person name="Ramirez L."/>
            <person name="Alfaro M."/>
            <person name="Sun H."/>
            <person name="Tritt A."/>
            <person name="Yoshinaga Y."/>
            <person name="Zwiers L.-H."/>
            <person name="Turgeon B."/>
            <person name="Goodwin S."/>
            <person name="Spatafora J."/>
            <person name="Crous P."/>
            <person name="Grigoriev I."/>
        </authorList>
    </citation>
    <scope>NUCLEOTIDE SEQUENCE</scope>
    <source>
        <strain evidence="2">CBS 133067</strain>
    </source>
</reference>
<feature type="region of interest" description="Disordered" evidence="1">
    <location>
        <begin position="261"/>
        <end position="298"/>
    </location>
</feature>
<sequence>MESPKRPSAESTPVIDLTTNESRERSLVFSNPLRRKRVIAVTASEIEEILARRSECDSQATSISRTWFDGEDSVPQTSGYRRRGSTPTTSSKSSMNANADLLYKPYSGGLFHMIPISKSRKELYFNCLQYPPKDIWAPSLDCMSTCRCAFGGSIHRDTLRRVCRQLEWETDYHIYSFAGEYDMERWFGVHCRSDQRRMKAHDRANIQALYINFLVKRRVFELFNNLKVVYIPEMMHNEACHHGSAICSGYPWSGLSEHSRTGVHAHSDRGSGPFVYERQDSKQTSSFRDKRGESWAGLKHRQRRMGGNMFGDTKRPCQVRDDWYIVHNCTKPAAYFRLALREQRVHRSRMKVLCKDGDESQQA</sequence>
<evidence type="ECO:0000313" key="2">
    <source>
        <dbReference type="EMBL" id="KAF2096630.1"/>
    </source>
</evidence>
<dbReference type="AlphaFoldDB" id="A0A9P4IC96"/>